<dbReference type="STRING" id="930146.SAMN05192533_101485"/>
<feature type="transmembrane region" description="Helical" evidence="1">
    <location>
        <begin position="6"/>
        <end position="22"/>
    </location>
</feature>
<feature type="transmembrane region" description="Helical" evidence="1">
    <location>
        <begin position="27"/>
        <end position="47"/>
    </location>
</feature>
<organism evidence="2 3">
    <name type="scientific">Mesobacillus persicus</name>
    <dbReference type="NCBI Taxonomy" id="930146"/>
    <lineage>
        <taxon>Bacteria</taxon>
        <taxon>Bacillati</taxon>
        <taxon>Bacillota</taxon>
        <taxon>Bacilli</taxon>
        <taxon>Bacillales</taxon>
        <taxon>Bacillaceae</taxon>
        <taxon>Mesobacillus</taxon>
    </lineage>
</organism>
<proteinExistence type="predicted"/>
<evidence type="ECO:0000256" key="1">
    <source>
        <dbReference type="SAM" id="Phobius"/>
    </source>
</evidence>
<dbReference type="AlphaFoldDB" id="A0A1H7WMS0"/>
<reference evidence="3" key="1">
    <citation type="submission" date="2016-10" db="EMBL/GenBank/DDBJ databases">
        <authorList>
            <person name="Varghese N."/>
            <person name="Submissions S."/>
        </authorList>
    </citation>
    <scope>NUCLEOTIDE SEQUENCE [LARGE SCALE GENOMIC DNA]</scope>
    <source>
        <strain evidence="3">B48,IBRC-M 10115,DSM 25386,CECT 8001</strain>
    </source>
</reference>
<keyword evidence="1" id="KW-0472">Membrane</keyword>
<dbReference type="RefSeq" id="WP_090740765.1">
    <property type="nucleotide sequence ID" value="NZ_FOBW01000001.1"/>
</dbReference>
<evidence type="ECO:0000313" key="3">
    <source>
        <dbReference type="Proteomes" id="UP000198553"/>
    </source>
</evidence>
<sequence length="216" mass="24326">METLIMIILVLATVVSFILLIIKKAKVLVITIPILLVTTLLLFGFRFSAIDAIPGKVKEIHSYDTVYGKAILYEDSFNHTFGLAQLKQSYGFLYHYDGGTNGYFIEEGKPFEVAGVGNDQKNGFLVGVKTAENSDIEAIVVGGHFEGITPFDSYDFSMNTVEENPDQYHVQKVINHFAFFVLDEYSEETWTIRGLDRDGKLVADKLFGADIRYIDW</sequence>
<keyword evidence="1" id="KW-1133">Transmembrane helix</keyword>
<dbReference type="Proteomes" id="UP000198553">
    <property type="component" value="Unassembled WGS sequence"/>
</dbReference>
<dbReference type="EMBL" id="FOBW01000001">
    <property type="protein sequence ID" value="SEM22288.1"/>
    <property type="molecule type" value="Genomic_DNA"/>
</dbReference>
<gene>
    <name evidence="2" type="ORF">SAMN05192533_101485</name>
</gene>
<dbReference type="OrthoDB" id="2618617at2"/>
<evidence type="ECO:0000313" key="2">
    <source>
        <dbReference type="EMBL" id="SEM22288.1"/>
    </source>
</evidence>
<protein>
    <submittedName>
        <fullName evidence="2">Uncharacterized protein</fullName>
    </submittedName>
</protein>
<accession>A0A1H7WMS0</accession>
<keyword evidence="1" id="KW-0812">Transmembrane</keyword>
<name>A0A1H7WMS0_9BACI</name>
<keyword evidence="3" id="KW-1185">Reference proteome</keyword>